<protein>
    <submittedName>
        <fullName evidence="7">UBC core domain-containing protein</fullName>
    </submittedName>
</protein>
<dbReference type="WBParaSite" id="Minc3s00003g00202">
    <property type="protein sequence ID" value="Minc3s00003g00202"/>
    <property type="gene ID" value="Minc3s00003g00202"/>
</dbReference>
<evidence type="ECO:0000256" key="4">
    <source>
        <dbReference type="RuleBase" id="RU362109"/>
    </source>
</evidence>
<dbReference type="GO" id="GO:0005524">
    <property type="term" value="F:ATP binding"/>
    <property type="evidence" value="ECO:0007669"/>
    <property type="project" value="UniProtKB-UniRule"/>
</dbReference>
<evidence type="ECO:0000313" key="7">
    <source>
        <dbReference type="WBParaSite" id="Minc3s00003g00202"/>
    </source>
</evidence>
<dbReference type="PROSITE" id="PS00183">
    <property type="entry name" value="UBC_1"/>
    <property type="match status" value="1"/>
</dbReference>
<evidence type="ECO:0000256" key="1">
    <source>
        <dbReference type="ARBA" id="ARBA00022679"/>
    </source>
</evidence>
<dbReference type="AlphaFoldDB" id="A0A914KFU5"/>
<dbReference type="FunFam" id="3.10.110.10:FF:000002">
    <property type="entry name" value="Ubiquitin-conjugating enzyme E2 D3"/>
    <property type="match status" value="1"/>
</dbReference>
<reference evidence="7" key="1">
    <citation type="submission" date="2022-11" db="UniProtKB">
        <authorList>
            <consortium name="WormBaseParasite"/>
        </authorList>
    </citation>
    <scope>IDENTIFICATION</scope>
</reference>
<dbReference type="PROSITE" id="PS50127">
    <property type="entry name" value="UBC_2"/>
    <property type="match status" value="1"/>
</dbReference>
<dbReference type="InterPro" id="IPR016135">
    <property type="entry name" value="UBQ-conjugating_enzyme/RWD"/>
</dbReference>
<dbReference type="InterPro" id="IPR000608">
    <property type="entry name" value="UBC"/>
</dbReference>
<sequence>MVPKLIRARNFLASYGSATRWPRDKELVDFGKEPPSLCNAGPVGEDLWNWQATITGPPNSPYQGGVFYLNINFPQDYPFKPPQISFKTRIYHPNINNEGSICLDILTHKWTPALTIPKVLLSICSLFDDPNPKSPLNREAADLYVKDRAAYNAKVREWTQKYAM</sequence>
<evidence type="ECO:0000259" key="5">
    <source>
        <dbReference type="PROSITE" id="PS50127"/>
    </source>
</evidence>
<name>A0A914KFU5_MELIC</name>
<feature type="domain" description="UBC core" evidence="5">
    <location>
        <begin position="18"/>
        <end position="164"/>
    </location>
</feature>
<keyword evidence="4" id="KW-0067">ATP-binding</keyword>
<evidence type="ECO:0000256" key="2">
    <source>
        <dbReference type="ARBA" id="ARBA00022786"/>
    </source>
</evidence>
<dbReference type="Proteomes" id="UP000887563">
    <property type="component" value="Unplaced"/>
</dbReference>
<dbReference type="Pfam" id="PF00179">
    <property type="entry name" value="UQ_con"/>
    <property type="match status" value="1"/>
</dbReference>
<evidence type="ECO:0000256" key="3">
    <source>
        <dbReference type="PROSITE-ProRule" id="PRU10133"/>
    </source>
</evidence>
<dbReference type="SMART" id="SM00212">
    <property type="entry name" value="UBCc"/>
    <property type="match status" value="1"/>
</dbReference>
<proteinExistence type="inferred from homology"/>
<feature type="active site" description="Glycyl thioester intermediate" evidence="3">
    <location>
        <position position="102"/>
    </location>
</feature>
<keyword evidence="1" id="KW-0808">Transferase</keyword>
<accession>A0A914KFU5</accession>
<evidence type="ECO:0000313" key="6">
    <source>
        <dbReference type="Proteomes" id="UP000887563"/>
    </source>
</evidence>
<comment type="similarity">
    <text evidence="4">Belongs to the ubiquitin-conjugating enzyme family.</text>
</comment>
<dbReference type="SUPFAM" id="SSF54495">
    <property type="entry name" value="UBC-like"/>
    <property type="match status" value="1"/>
</dbReference>
<keyword evidence="2 4" id="KW-0833">Ubl conjugation pathway</keyword>
<dbReference type="InterPro" id="IPR023313">
    <property type="entry name" value="UBQ-conjugating_AS"/>
</dbReference>
<dbReference type="GO" id="GO:0016740">
    <property type="term" value="F:transferase activity"/>
    <property type="evidence" value="ECO:0007669"/>
    <property type="project" value="UniProtKB-KW"/>
</dbReference>
<organism evidence="6 7">
    <name type="scientific">Meloidogyne incognita</name>
    <name type="common">Southern root-knot nematode worm</name>
    <name type="synonym">Oxyuris incognita</name>
    <dbReference type="NCBI Taxonomy" id="6306"/>
    <lineage>
        <taxon>Eukaryota</taxon>
        <taxon>Metazoa</taxon>
        <taxon>Ecdysozoa</taxon>
        <taxon>Nematoda</taxon>
        <taxon>Chromadorea</taxon>
        <taxon>Rhabditida</taxon>
        <taxon>Tylenchina</taxon>
        <taxon>Tylenchomorpha</taxon>
        <taxon>Tylenchoidea</taxon>
        <taxon>Meloidogynidae</taxon>
        <taxon>Meloidogyninae</taxon>
        <taxon>Meloidogyne</taxon>
        <taxon>Meloidogyne incognita group</taxon>
    </lineage>
</organism>
<dbReference type="PANTHER" id="PTHR24068">
    <property type="entry name" value="UBIQUITIN-CONJUGATING ENZYME E2"/>
    <property type="match status" value="1"/>
</dbReference>
<dbReference type="Gene3D" id="3.10.110.10">
    <property type="entry name" value="Ubiquitin Conjugating Enzyme"/>
    <property type="match status" value="1"/>
</dbReference>
<keyword evidence="6" id="KW-1185">Reference proteome</keyword>
<keyword evidence="4" id="KW-0547">Nucleotide-binding</keyword>